<comment type="caution">
    <text evidence="2">The sequence shown here is derived from an EMBL/GenBank/DDBJ whole genome shotgun (WGS) entry which is preliminary data.</text>
</comment>
<evidence type="ECO:0000256" key="1">
    <source>
        <dbReference type="SAM" id="SignalP"/>
    </source>
</evidence>
<protein>
    <submittedName>
        <fullName evidence="2">Uncharacterized protein</fullName>
    </submittedName>
</protein>
<dbReference type="EMBL" id="JAJJMA010256882">
    <property type="protein sequence ID" value="MCL7044320.1"/>
    <property type="molecule type" value="Genomic_DNA"/>
</dbReference>
<accession>A0AA41VND2</accession>
<keyword evidence="3" id="KW-1185">Reference proteome</keyword>
<dbReference type="AlphaFoldDB" id="A0AA41VND2"/>
<dbReference type="SUPFAM" id="SSF53474">
    <property type="entry name" value="alpha/beta-Hydrolases"/>
    <property type="match status" value="1"/>
</dbReference>
<keyword evidence="1" id="KW-0732">Signal</keyword>
<feature type="chain" id="PRO_5041386454" evidence="1">
    <location>
        <begin position="24"/>
        <end position="205"/>
    </location>
</feature>
<proteinExistence type="predicted"/>
<evidence type="ECO:0000313" key="2">
    <source>
        <dbReference type="EMBL" id="MCL7044320.1"/>
    </source>
</evidence>
<reference evidence="2" key="1">
    <citation type="submission" date="2022-03" db="EMBL/GenBank/DDBJ databases">
        <title>A functionally conserved STORR gene fusion in Papaver species that diverged 16.8 million years ago.</title>
        <authorList>
            <person name="Catania T."/>
        </authorList>
    </citation>
    <scope>NUCLEOTIDE SEQUENCE</scope>
    <source>
        <strain evidence="2">S-191538</strain>
    </source>
</reference>
<feature type="non-terminal residue" evidence="2">
    <location>
        <position position="1"/>
    </location>
</feature>
<gene>
    <name evidence="2" type="ORF">MKW94_020910</name>
</gene>
<dbReference type="Proteomes" id="UP001177140">
    <property type="component" value="Unassembled WGS sequence"/>
</dbReference>
<dbReference type="PANTHER" id="PTHR11005">
    <property type="entry name" value="LYSOSOMAL ACID LIPASE-RELATED"/>
    <property type="match status" value="1"/>
</dbReference>
<sequence>MKPFIFLFVFILFVGVRVQYSSSLREGKDVSFRQLSRSSKLQGQSSLCFVLIEPAGYPCSEHSVYSWFLNSKEQSLGYILADQGFDVWVANVRGTQWSHGHVSLSVENTTTTTITSCSTWHWHQSEVKVLHFSSDGAYLYSGKAETRLETSHYDFFLFSISFLIRYCLIFRLPLVSILYLRRCTLIEQSYCSFALALCIATINFS</sequence>
<organism evidence="2 3">
    <name type="scientific">Papaver nudicaule</name>
    <name type="common">Iceland poppy</name>
    <dbReference type="NCBI Taxonomy" id="74823"/>
    <lineage>
        <taxon>Eukaryota</taxon>
        <taxon>Viridiplantae</taxon>
        <taxon>Streptophyta</taxon>
        <taxon>Embryophyta</taxon>
        <taxon>Tracheophyta</taxon>
        <taxon>Spermatophyta</taxon>
        <taxon>Magnoliopsida</taxon>
        <taxon>Ranunculales</taxon>
        <taxon>Papaveraceae</taxon>
        <taxon>Papaveroideae</taxon>
        <taxon>Papaver</taxon>
    </lineage>
</organism>
<name>A0AA41VND2_PAPNU</name>
<dbReference type="InterPro" id="IPR029058">
    <property type="entry name" value="AB_hydrolase_fold"/>
</dbReference>
<dbReference type="Gene3D" id="3.40.50.1820">
    <property type="entry name" value="alpha/beta hydrolase"/>
    <property type="match status" value="1"/>
</dbReference>
<evidence type="ECO:0000313" key="3">
    <source>
        <dbReference type="Proteomes" id="UP001177140"/>
    </source>
</evidence>
<feature type="signal peptide" evidence="1">
    <location>
        <begin position="1"/>
        <end position="23"/>
    </location>
</feature>